<protein>
    <submittedName>
        <fullName evidence="1">Uncharacterized protein</fullName>
    </submittedName>
</protein>
<evidence type="ECO:0000313" key="1">
    <source>
        <dbReference type="EMBL" id="KAK9167323.1"/>
    </source>
</evidence>
<dbReference type="AlphaFoldDB" id="A0AAP0LA53"/>
<name>A0AAP0LA53_9MAGN</name>
<dbReference type="EMBL" id="JBBNAG010000001">
    <property type="protein sequence ID" value="KAK9167323.1"/>
    <property type="molecule type" value="Genomic_DNA"/>
</dbReference>
<dbReference type="PANTHER" id="PTHR34194">
    <property type="entry name" value="F14J8.16 PROTEIN"/>
    <property type="match status" value="1"/>
</dbReference>
<organism evidence="1 2">
    <name type="scientific">Stephania cephalantha</name>
    <dbReference type="NCBI Taxonomy" id="152367"/>
    <lineage>
        <taxon>Eukaryota</taxon>
        <taxon>Viridiplantae</taxon>
        <taxon>Streptophyta</taxon>
        <taxon>Embryophyta</taxon>
        <taxon>Tracheophyta</taxon>
        <taxon>Spermatophyta</taxon>
        <taxon>Magnoliopsida</taxon>
        <taxon>Ranunculales</taxon>
        <taxon>Menispermaceae</taxon>
        <taxon>Menispermoideae</taxon>
        <taxon>Cissampelideae</taxon>
        <taxon>Stephania</taxon>
    </lineage>
</organism>
<sequence>MPRGPNNDLRKILEDSDCWYDLSSCRGVKRRRNENPLYCDFKSKRVSESKSVKSEEVWIDQEYKAFLDHMMEFGGFDKGDRGYGTKEDHMKEFRGFDKGIDRIDRSYGMKDEYHGNSNAHDVDNVDGNGDDNEVVDPDYKIFLDNCRKDNYSYVLEMTKNDGTTVSIRYEDDCGGSIDRGKVPLIALKEKSKLKPSNYRIEDSRMFLSDCKPEMISQADDSYIGYLSNVRIKGLSLFYETEDCVKELGEEVQTGGTRCRNEDKFRANANRGACNMNVDQESDDDCNSVESIQQIEVSSAFEEKLVGELVKPWDKKEFNELLKAAKAKKNLEHWRELRSRSLRYDTGLKSLSYLDYHPDLKALIKEAFSHRNKHGALFLLRSLFFYLKNCSMIGAFVPWKNPSILDKMP</sequence>
<dbReference type="Proteomes" id="UP001419268">
    <property type="component" value="Unassembled WGS sequence"/>
</dbReference>
<proteinExistence type="predicted"/>
<comment type="caution">
    <text evidence="1">The sequence shown here is derived from an EMBL/GenBank/DDBJ whole genome shotgun (WGS) entry which is preliminary data.</text>
</comment>
<keyword evidence="2" id="KW-1185">Reference proteome</keyword>
<accession>A0AAP0LA53</accession>
<dbReference type="PANTHER" id="PTHR34194:SF2">
    <property type="entry name" value="F14J8.16 PROTEIN"/>
    <property type="match status" value="1"/>
</dbReference>
<evidence type="ECO:0000313" key="2">
    <source>
        <dbReference type="Proteomes" id="UP001419268"/>
    </source>
</evidence>
<reference evidence="1 2" key="1">
    <citation type="submission" date="2024-01" db="EMBL/GenBank/DDBJ databases">
        <title>Genome assemblies of Stephania.</title>
        <authorList>
            <person name="Yang L."/>
        </authorList>
    </citation>
    <scope>NUCLEOTIDE SEQUENCE [LARGE SCALE GENOMIC DNA]</scope>
    <source>
        <strain evidence="1">JXDWG</strain>
        <tissue evidence="1">Leaf</tissue>
    </source>
</reference>
<gene>
    <name evidence="1" type="ORF">Scep_002514</name>
</gene>